<evidence type="ECO:0000313" key="1">
    <source>
        <dbReference type="EMBL" id="PCK29490.1"/>
    </source>
</evidence>
<dbReference type="EMBL" id="NKHF01000208">
    <property type="protein sequence ID" value="PCK29490.1"/>
    <property type="molecule type" value="Genomic_DNA"/>
</dbReference>
<keyword evidence="2" id="KW-1185">Reference proteome</keyword>
<organism evidence="1 2">
    <name type="scientific">Pseudoalteromonas piscicida</name>
    <dbReference type="NCBI Taxonomy" id="43662"/>
    <lineage>
        <taxon>Bacteria</taxon>
        <taxon>Pseudomonadati</taxon>
        <taxon>Pseudomonadota</taxon>
        <taxon>Gammaproteobacteria</taxon>
        <taxon>Alteromonadales</taxon>
        <taxon>Pseudoalteromonadaceae</taxon>
        <taxon>Pseudoalteromonas</taxon>
    </lineage>
</organism>
<sequence>MLRSHLKIFKPERLGNTPNAGGHRTNNAITSGKLNDVFSSISDVDHARSAFDLVKLYPAVATDDATKLSDAHVFMADQPDDPLVHTLLVESPDLRDDSLLEDMLELMTASTTKYHGLSNLVAPYQQGDLTLKLKSVQRSLAPTVKRIETKQGLKPTNEGALYKYKKIESFGNLTEYNVDIPDILQNYSGNRYVQYRYWRELGYGDYTYEKILYTNYTSTLSGITVSGSLPPTHRVFEGEYLWIYYLSNEDFRFHSFSDGPNLNLGSTETVIPKTVKLKKQGSNDVITDDGTGRFIHAGYIIARIDYDTGVIIEVEPIDYQGTVSEELGALIQRKPLTLSELQFSLPSSKFSRSSIYIRANSEAGVEFSASSDDNGNITGTNISGSVSSAGVVDLQFTVDVLQDSISYDYDEVTEINVPSPPGGIDRSKLPEGGYVPIFHEFNLVCVQDRNRTQHPTLSNGQELTVTVDANWVDIVDNDGLSLYSANDDNYSYDKATGKVTIKPGIANFSGPFIITVVLSELVLVDAIENDTLKILSPLKRPYDVGATVSSTYVLGDLQALTKDERTLSAWQNNFGDFGSPASSAINTTQYPIELSNLGTIAQRWAIVFTSTTAFYVVGEHVGTIYNGDITSDCTPINANAGAPFFILRKEAFGSGLNPGEAFLFETTTASKPIMLTRSVSPGHTEIKYDKSTLGFRGSKD</sequence>
<reference evidence="2" key="1">
    <citation type="journal article" date="2019" name="Genome Announc.">
        <title>Draft Genome Sequence of Pseudoalteromonas piscicida Strain 36Y ROTHPW, an Hypersaline Seawater Isolate from the South Coast of Sonora, Mexico.</title>
        <authorList>
            <person name="Sanchez-Diaz R."/>
            <person name="Molina-Garza Z.J."/>
            <person name="Cruz-Suarez L.E."/>
            <person name="Selvin J."/>
            <person name="Kiran G.S."/>
            <person name="Ibarra-Gamez J.C."/>
            <person name="Gomez-Gil B."/>
            <person name="Galaviz-Silva L."/>
        </authorList>
    </citation>
    <scope>NUCLEOTIDE SEQUENCE [LARGE SCALE GENOMIC DNA]</scope>
    <source>
        <strain evidence="2">36Y_RITHPW</strain>
    </source>
</reference>
<dbReference type="Proteomes" id="UP000228621">
    <property type="component" value="Unassembled WGS sequence"/>
</dbReference>
<dbReference type="AlphaFoldDB" id="A0A2A5JIS3"/>
<protein>
    <submittedName>
        <fullName evidence="1">Uncharacterized protein</fullName>
    </submittedName>
</protein>
<gene>
    <name evidence="1" type="ORF">CEX98_22445</name>
</gene>
<name>A0A2A5JIS3_PSEO7</name>
<comment type="caution">
    <text evidence="1">The sequence shown here is derived from an EMBL/GenBank/DDBJ whole genome shotgun (WGS) entry which is preliminary data.</text>
</comment>
<dbReference type="OrthoDB" id="8477619at2"/>
<proteinExistence type="predicted"/>
<evidence type="ECO:0000313" key="2">
    <source>
        <dbReference type="Proteomes" id="UP000228621"/>
    </source>
</evidence>
<dbReference type="RefSeq" id="WP_099644154.1">
    <property type="nucleotide sequence ID" value="NZ_NKHF01000208.1"/>
</dbReference>
<accession>A0A2A5JIS3</accession>